<dbReference type="InterPro" id="IPR000281">
    <property type="entry name" value="HTH_RpiR"/>
</dbReference>
<dbReference type="PROSITE" id="PS51071">
    <property type="entry name" value="HTH_RPIR"/>
    <property type="match status" value="1"/>
</dbReference>
<feature type="domain" description="SIS" evidence="6">
    <location>
        <begin position="123"/>
        <end position="263"/>
    </location>
</feature>
<keyword evidence="1" id="KW-0805">Transcription regulation</keyword>
<dbReference type="InterPro" id="IPR047640">
    <property type="entry name" value="RpiR-like"/>
</dbReference>
<feature type="domain" description="HTH rpiR-type" evidence="5">
    <location>
        <begin position="1"/>
        <end position="75"/>
    </location>
</feature>
<evidence type="ECO:0000313" key="8">
    <source>
        <dbReference type="Proteomes" id="UP000886805"/>
    </source>
</evidence>
<feature type="region of interest" description="Disordered" evidence="4">
    <location>
        <begin position="289"/>
        <end position="333"/>
    </location>
</feature>
<reference evidence="7" key="1">
    <citation type="journal article" date="2021" name="PeerJ">
        <title>Extensive microbial diversity within the chicken gut microbiome revealed by metagenomics and culture.</title>
        <authorList>
            <person name="Gilroy R."/>
            <person name="Ravi A."/>
            <person name="Getino M."/>
            <person name="Pursley I."/>
            <person name="Horton D.L."/>
            <person name="Alikhan N.F."/>
            <person name="Baker D."/>
            <person name="Gharbi K."/>
            <person name="Hall N."/>
            <person name="Watson M."/>
            <person name="Adriaenssens E.M."/>
            <person name="Foster-Nyarko E."/>
            <person name="Jarju S."/>
            <person name="Secka A."/>
            <person name="Antonio M."/>
            <person name="Oren A."/>
            <person name="Chaudhuri R.R."/>
            <person name="La Ragione R."/>
            <person name="Hildebrand F."/>
            <person name="Pallen M.J."/>
        </authorList>
    </citation>
    <scope>NUCLEOTIDE SEQUENCE</scope>
    <source>
        <strain evidence="7">ChiSxjej3B15-1167</strain>
    </source>
</reference>
<dbReference type="InterPro" id="IPR009057">
    <property type="entry name" value="Homeodomain-like_sf"/>
</dbReference>
<evidence type="ECO:0000313" key="7">
    <source>
        <dbReference type="EMBL" id="HIX71970.1"/>
    </source>
</evidence>
<dbReference type="Pfam" id="PF01380">
    <property type="entry name" value="SIS"/>
    <property type="match status" value="1"/>
</dbReference>
<dbReference type="Pfam" id="PF01418">
    <property type="entry name" value="HTH_6"/>
    <property type="match status" value="1"/>
</dbReference>
<evidence type="ECO:0000256" key="1">
    <source>
        <dbReference type="ARBA" id="ARBA00023015"/>
    </source>
</evidence>
<organism evidence="7 8">
    <name type="scientific">Candidatus Anaerobutyricum stercoripullorum</name>
    <dbReference type="NCBI Taxonomy" id="2838456"/>
    <lineage>
        <taxon>Bacteria</taxon>
        <taxon>Bacillati</taxon>
        <taxon>Bacillota</taxon>
        <taxon>Clostridia</taxon>
        <taxon>Lachnospirales</taxon>
        <taxon>Lachnospiraceae</taxon>
        <taxon>Anaerobutyricum</taxon>
    </lineage>
</organism>
<evidence type="ECO:0000259" key="6">
    <source>
        <dbReference type="PROSITE" id="PS51464"/>
    </source>
</evidence>
<dbReference type="GO" id="GO:0003700">
    <property type="term" value="F:DNA-binding transcription factor activity"/>
    <property type="evidence" value="ECO:0007669"/>
    <property type="project" value="InterPro"/>
</dbReference>
<dbReference type="EMBL" id="DXEQ01000088">
    <property type="protein sequence ID" value="HIX71970.1"/>
    <property type="molecule type" value="Genomic_DNA"/>
</dbReference>
<dbReference type="GO" id="GO:1901135">
    <property type="term" value="P:carbohydrate derivative metabolic process"/>
    <property type="evidence" value="ECO:0007669"/>
    <property type="project" value="InterPro"/>
</dbReference>
<sequence>MLLERLREDKRFTSHERDVVSYILEHLNEVPSMSTGELARAAYTSKATVVRLCQKLGFSGYQEFKLKLVEEVSQRQRIDRILANEPITGESSYTDIINTLPGLYDNAVTNTRLSLDKNVMTRINNVLQRAECIDIYGTGISYALAQAAAFKFATLGVESSAYESINGHYLAARKNKKTVAFLISFTGANRTVVRMARYLREATGNYVVGIAGPHSDTLRQWCHETVEIPNRDSLLSLDVITSFAAANYVFDIFFALYLARRYEEHTQSSLEMLNHMHLLLNRPLWMYDDEEPGAGQPGETGGGQPGKAVEFHAGSPDDRYRDEEYEKLEHRRP</sequence>
<dbReference type="InterPro" id="IPR035472">
    <property type="entry name" value="RpiR-like_SIS"/>
</dbReference>
<name>A0A9D1X3N3_9FIRM</name>
<keyword evidence="2" id="KW-0238">DNA-binding</keyword>
<dbReference type="AlphaFoldDB" id="A0A9D1X3N3"/>
<proteinExistence type="predicted"/>
<dbReference type="PANTHER" id="PTHR30514">
    <property type="entry name" value="GLUCOKINASE"/>
    <property type="match status" value="1"/>
</dbReference>
<evidence type="ECO:0000256" key="2">
    <source>
        <dbReference type="ARBA" id="ARBA00023125"/>
    </source>
</evidence>
<dbReference type="SUPFAM" id="SSF53697">
    <property type="entry name" value="SIS domain"/>
    <property type="match status" value="1"/>
</dbReference>
<accession>A0A9D1X3N3</accession>
<reference evidence="7" key="2">
    <citation type="submission" date="2021-04" db="EMBL/GenBank/DDBJ databases">
        <authorList>
            <person name="Gilroy R."/>
        </authorList>
    </citation>
    <scope>NUCLEOTIDE SEQUENCE</scope>
    <source>
        <strain evidence="7">ChiSxjej3B15-1167</strain>
    </source>
</reference>
<dbReference type="PROSITE" id="PS51464">
    <property type="entry name" value="SIS"/>
    <property type="match status" value="1"/>
</dbReference>
<evidence type="ECO:0000259" key="5">
    <source>
        <dbReference type="PROSITE" id="PS51071"/>
    </source>
</evidence>
<dbReference type="GO" id="GO:0003677">
    <property type="term" value="F:DNA binding"/>
    <property type="evidence" value="ECO:0007669"/>
    <property type="project" value="UniProtKB-KW"/>
</dbReference>
<comment type="caution">
    <text evidence="7">The sequence shown here is derived from an EMBL/GenBank/DDBJ whole genome shotgun (WGS) entry which is preliminary data.</text>
</comment>
<protein>
    <submittedName>
        <fullName evidence="7">MurR/RpiR family transcriptional regulator</fullName>
    </submittedName>
</protein>
<dbReference type="Proteomes" id="UP000886805">
    <property type="component" value="Unassembled WGS sequence"/>
</dbReference>
<gene>
    <name evidence="7" type="ORF">H9849_03000</name>
</gene>
<dbReference type="CDD" id="cd05013">
    <property type="entry name" value="SIS_RpiR"/>
    <property type="match status" value="1"/>
</dbReference>
<dbReference type="PANTHER" id="PTHR30514:SF1">
    <property type="entry name" value="HTH-TYPE TRANSCRIPTIONAL REGULATOR HEXR-RELATED"/>
    <property type="match status" value="1"/>
</dbReference>
<feature type="compositionally biased region" description="Gly residues" evidence="4">
    <location>
        <begin position="295"/>
        <end position="305"/>
    </location>
</feature>
<dbReference type="Gene3D" id="3.40.50.10490">
    <property type="entry name" value="Glucose-6-phosphate isomerase like protein, domain 1"/>
    <property type="match status" value="1"/>
</dbReference>
<dbReference type="InterPro" id="IPR046348">
    <property type="entry name" value="SIS_dom_sf"/>
</dbReference>
<keyword evidence="3" id="KW-0804">Transcription</keyword>
<dbReference type="SUPFAM" id="SSF46689">
    <property type="entry name" value="Homeodomain-like"/>
    <property type="match status" value="1"/>
</dbReference>
<evidence type="ECO:0000256" key="4">
    <source>
        <dbReference type="SAM" id="MobiDB-lite"/>
    </source>
</evidence>
<dbReference type="InterPro" id="IPR001347">
    <property type="entry name" value="SIS_dom"/>
</dbReference>
<dbReference type="Gene3D" id="1.10.10.10">
    <property type="entry name" value="Winged helix-like DNA-binding domain superfamily/Winged helix DNA-binding domain"/>
    <property type="match status" value="1"/>
</dbReference>
<feature type="compositionally biased region" description="Basic and acidic residues" evidence="4">
    <location>
        <begin position="315"/>
        <end position="333"/>
    </location>
</feature>
<dbReference type="GO" id="GO:0097367">
    <property type="term" value="F:carbohydrate derivative binding"/>
    <property type="evidence" value="ECO:0007669"/>
    <property type="project" value="InterPro"/>
</dbReference>
<evidence type="ECO:0000256" key="3">
    <source>
        <dbReference type="ARBA" id="ARBA00023163"/>
    </source>
</evidence>
<dbReference type="InterPro" id="IPR036388">
    <property type="entry name" value="WH-like_DNA-bd_sf"/>
</dbReference>